<dbReference type="EMBL" id="CP017839">
    <property type="protein sequence ID" value="APB00315.1"/>
    <property type="molecule type" value="Genomic_DNA"/>
</dbReference>
<dbReference type="PANTHER" id="PTHR11908">
    <property type="entry name" value="XANTHINE DEHYDROGENASE"/>
    <property type="match status" value="1"/>
</dbReference>
<dbReference type="InterPro" id="IPR046867">
    <property type="entry name" value="AldOxase/xan_DH_MoCoBD2"/>
</dbReference>
<dbReference type="EMBL" id="BBYQ01000040">
    <property type="protein sequence ID" value="GAP28671.1"/>
    <property type="molecule type" value="Genomic_DNA"/>
</dbReference>
<evidence type="ECO:0000313" key="7">
    <source>
        <dbReference type="Proteomes" id="UP000180166"/>
    </source>
</evidence>
<dbReference type="GeneID" id="93376766"/>
<feature type="domain" description="Aldehyde oxidase/xanthine dehydrogenase a/b hammerhead" evidence="3">
    <location>
        <begin position="24"/>
        <end position="139"/>
    </location>
</feature>
<evidence type="ECO:0000313" key="5">
    <source>
        <dbReference type="EMBL" id="GAP28671.1"/>
    </source>
</evidence>
<organism evidence="4 7">
    <name type="scientific">Nocardia seriolae</name>
    <dbReference type="NCBI Taxonomy" id="37332"/>
    <lineage>
        <taxon>Bacteria</taxon>
        <taxon>Bacillati</taxon>
        <taxon>Actinomycetota</taxon>
        <taxon>Actinomycetes</taxon>
        <taxon>Mycobacteriales</taxon>
        <taxon>Nocardiaceae</taxon>
        <taxon>Nocardia</taxon>
    </lineage>
</organism>
<dbReference type="Pfam" id="PF20256">
    <property type="entry name" value="MoCoBD_2"/>
    <property type="match status" value="1"/>
</dbReference>
<keyword evidence="2 4" id="KW-0560">Oxidoreductase</keyword>
<accession>A0A0B8N4A8</accession>
<dbReference type="SUPFAM" id="SSF56003">
    <property type="entry name" value="Molybdenum cofactor-binding domain"/>
    <property type="match status" value="1"/>
</dbReference>
<dbReference type="InterPro" id="IPR000674">
    <property type="entry name" value="Ald_Oxase/Xan_DH_a/b"/>
</dbReference>
<dbReference type="KEGG" id="nsr:NS506_06279"/>
<reference evidence="5 6" key="2">
    <citation type="journal article" date="2016" name="Genome Announc.">
        <title>Draft Genome Sequence of Erythromycin- and Oxytetracycline-Sensitive Nocardia seriolae Strain U-1 (NBRC 110359).</title>
        <authorList>
            <person name="Imajoh M."/>
            <person name="Sukeda M."/>
            <person name="Shimizu M."/>
            <person name="Yamane J."/>
            <person name="Ohnishi K."/>
            <person name="Oshima S."/>
        </authorList>
    </citation>
    <scope>NUCLEOTIDE SEQUENCE [LARGE SCALE GENOMIC DNA]</scope>
    <source>
        <strain evidence="5 6">U-1</strain>
    </source>
</reference>
<proteinExistence type="predicted"/>
<dbReference type="Pfam" id="PF01315">
    <property type="entry name" value="Ald_Xan_dh_C"/>
    <property type="match status" value="1"/>
</dbReference>
<reference evidence="6" key="1">
    <citation type="submission" date="2015-07" db="EMBL/GenBank/DDBJ databases">
        <title>Nocardia seriolae U-1 whole genome shotgun sequence.</title>
        <authorList>
            <person name="Imajoh M."/>
            <person name="Fukumoto Y."/>
            <person name="Sukeda M."/>
            <person name="Yamane J."/>
            <person name="Yamasaki K."/>
            <person name="Shimizu M."/>
            <person name="Ohnishi K."/>
            <person name="Oshima S."/>
        </authorList>
    </citation>
    <scope>NUCLEOTIDE SEQUENCE [LARGE SCALE GENOMIC DNA]</scope>
    <source>
        <strain evidence="6">U-1</strain>
    </source>
</reference>
<name>A0A0B8N4A8_9NOCA</name>
<dbReference type="GO" id="GO:0004854">
    <property type="term" value="F:xanthine dehydrogenase activity"/>
    <property type="evidence" value="ECO:0007669"/>
    <property type="project" value="UniProtKB-EC"/>
</dbReference>
<dbReference type="Gene3D" id="3.90.1170.50">
    <property type="entry name" value="Aldehyde oxidase/xanthine dehydrogenase, a/b hammerhead"/>
    <property type="match status" value="1"/>
</dbReference>
<dbReference type="InterPro" id="IPR036856">
    <property type="entry name" value="Ald_Oxase/Xan_DH_a/b_sf"/>
</dbReference>
<dbReference type="RefSeq" id="WP_033087649.1">
    <property type="nucleotide sequence ID" value="NZ_AP017900.1"/>
</dbReference>
<keyword evidence="1" id="KW-0500">Molybdenum</keyword>
<dbReference type="InterPro" id="IPR037165">
    <property type="entry name" value="AldOxase/xan_DH_Mopterin-bd_sf"/>
</dbReference>
<evidence type="ECO:0000259" key="3">
    <source>
        <dbReference type="SMART" id="SM01008"/>
    </source>
</evidence>
<dbReference type="SMART" id="SM01008">
    <property type="entry name" value="Ald_Xan_dh_C"/>
    <property type="match status" value="1"/>
</dbReference>
<dbReference type="OrthoDB" id="8428274at2"/>
<dbReference type="GO" id="GO:0005506">
    <property type="term" value="F:iron ion binding"/>
    <property type="evidence" value="ECO:0007669"/>
    <property type="project" value="InterPro"/>
</dbReference>
<dbReference type="AlphaFoldDB" id="A0A0B8N4A8"/>
<dbReference type="InterPro" id="IPR008274">
    <property type="entry name" value="AldOxase/xan_DH_MoCoBD1"/>
</dbReference>
<dbReference type="SUPFAM" id="SSF54665">
    <property type="entry name" value="CO dehydrogenase molybdoprotein N-domain-like"/>
    <property type="match status" value="1"/>
</dbReference>
<dbReference type="EC" id="1.17.1.4" evidence="4"/>
<dbReference type="PANTHER" id="PTHR11908:SF132">
    <property type="entry name" value="ALDEHYDE OXIDASE 1-RELATED"/>
    <property type="match status" value="1"/>
</dbReference>
<dbReference type="Proteomes" id="UP000037179">
    <property type="component" value="Unassembled WGS sequence"/>
</dbReference>
<dbReference type="InterPro" id="IPR016208">
    <property type="entry name" value="Ald_Oxase/xanthine_DH-like"/>
</dbReference>
<evidence type="ECO:0000256" key="1">
    <source>
        <dbReference type="ARBA" id="ARBA00022505"/>
    </source>
</evidence>
<gene>
    <name evidence="4" type="primary">yagR</name>
    <name evidence="4" type="ORF">NS506_06279</name>
    <name evidence="5" type="ORF">NSK11_contig00040-0025</name>
</gene>
<dbReference type="Proteomes" id="UP000180166">
    <property type="component" value="Chromosome"/>
</dbReference>
<protein>
    <submittedName>
        <fullName evidence="4">Xanthine dehydrogenase</fullName>
        <ecNumber evidence="4">1.17.1.4</ecNumber>
    </submittedName>
</protein>
<dbReference type="Gene3D" id="3.30.365.10">
    <property type="entry name" value="Aldehyde oxidase/xanthine dehydrogenase, molybdopterin binding domain"/>
    <property type="match status" value="4"/>
</dbReference>
<keyword evidence="6" id="KW-1185">Reference proteome</keyword>
<reference evidence="4 7" key="3">
    <citation type="submission" date="2016-10" db="EMBL/GenBank/DDBJ databases">
        <title>Genome sequence of Nocardia seriolae strain EM150506, isolated from Anguila japonica.</title>
        <authorList>
            <person name="Han H.-J."/>
        </authorList>
    </citation>
    <scope>NUCLEOTIDE SEQUENCE [LARGE SCALE GENOMIC DNA]</scope>
    <source>
        <strain evidence="4 7">EM150506</strain>
    </source>
</reference>
<evidence type="ECO:0000313" key="4">
    <source>
        <dbReference type="EMBL" id="APB00315.1"/>
    </source>
</evidence>
<evidence type="ECO:0000256" key="2">
    <source>
        <dbReference type="ARBA" id="ARBA00023002"/>
    </source>
</evidence>
<dbReference type="Pfam" id="PF02738">
    <property type="entry name" value="MoCoBD_1"/>
    <property type="match status" value="1"/>
</dbReference>
<evidence type="ECO:0000313" key="6">
    <source>
        <dbReference type="Proteomes" id="UP000037179"/>
    </source>
</evidence>
<sequence>MTATAARPLVGQGFDRIDGRAKVTGAAQYTAEVPLHGLAHAVLVGARIGSGNVLSVDVTAALAAGAVAVYTHENLPKVAAIPPQWPSGFGGAAPGQTFFPMQDNTIHYYGQPIAVVIADTFEIAQHAAELVTARYEAREPLVRLDDGRDAQYQPEKVFCNLVPAAQSRGDFGAAFGSAAHSVDITYHFAANHHNPIECSATAAIWDGDTVTVYDATQGVSATQATVAAYLGMSAGNVRVVSHYVGGGFGAKAMIWPHVTLAPMLARELGRPVKVVLDREQMFYGTGLREEQEQRVTLACDDKGTFTGLRHHKLSVTSPFDDWAEVSLGVAGQAYAIPNWDGQYRLIRGNTMTPTFMRGPGEASGMLALECAIDELAAAIGLDTMALRLHNHATIAPESGHPWSSDGYADCVRIAAERFGWSAEAGRGPARTDGNWRIGWGMGTSGYPVYEPGQPQRAHARLLADGALIVQAGTQEFGTGVATTMAQVAGDAMGIEFDRIRVDIGDTDYPNIAAAVGSMGAGIISAAVHTACTDLRNQLIALAVGDPESPLHGRIPQEIESRDGRLRVRSNPAVGETYSALLARHHLTDMETIGTWNPPPADLPFGRISFGAQFAEVAVDPDLGLVRVRRMVGAFAPGRVLNAKLARSQVLGGMNWGLSQALMEATLPDPRTGAWMNPSLLEYLLPVNADAPEVDITFIEEPDNIVNPLGVKGLGELGMIGAAAAIINAVTHATGTRITQIPVRLEHLL</sequence>